<comment type="catalytic activity">
    <reaction evidence="1">
        <text>ATP + protein L-histidine = ADP + protein N-phospho-L-histidine.</text>
        <dbReference type="EC" id="2.7.13.3"/>
    </reaction>
</comment>
<evidence type="ECO:0000259" key="14">
    <source>
        <dbReference type="PROSITE" id="PS50109"/>
    </source>
</evidence>
<evidence type="ECO:0000256" key="2">
    <source>
        <dbReference type="ARBA" id="ARBA00004429"/>
    </source>
</evidence>
<evidence type="ECO:0000256" key="9">
    <source>
        <dbReference type="ARBA" id="ARBA00022777"/>
    </source>
</evidence>
<dbReference type="SUPFAM" id="SSF55874">
    <property type="entry name" value="ATPase domain of HSP90 chaperone/DNA topoisomerase II/histidine kinase"/>
    <property type="match status" value="1"/>
</dbReference>
<dbReference type="InterPro" id="IPR003661">
    <property type="entry name" value="HisK_dim/P_dom"/>
</dbReference>
<evidence type="ECO:0000313" key="16">
    <source>
        <dbReference type="Proteomes" id="UP001197378"/>
    </source>
</evidence>
<comment type="subcellular location">
    <subcellularLocation>
        <location evidence="2">Cell inner membrane</location>
        <topology evidence="2">Multi-pass membrane protein</topology>
    </subcellularLocation>
</comment>
<evidence type="ECO:0000256" key="10">
    <source>
        <dbReference type="ARBA" id="ARBA00022989"/>
    </source>
</evidence>
<dbReference type="PRINTS" id="PR00344">
    <property type="entry name" value="BCTRLSENSOR"/>
</dbReference>
<evidence type="ECO:0000256" key="5">
    <source>
        <dbReference type="ARBA" id="ARBA00022519"/>
    </source>
</evidence>
<comment type="caution">
    <text evidence="15">The sequence shown here is derived from an EMBL/GenBank/DDBJ whole genome shotgun (WGS) entry which is preliminary data.</text>
</comment>
<feature type="transmembrane region" description="Helical" evidence="13">
    <location>
        <begin position="12"/>
        <end position="34"/>
    </location>
</feature>
<dbReference type="AlphaFoldDB" id="A0AAE3CJ75"/>
<dbReference type="PANTHER" id="PTHR44936">
    <property type="entry name" value="SENSOR PROTEIN CREC"/>
    <property type="match status" value="1"/>
</dbReference>
<keyword evidence="16" id="KW-1185">Reference proteome</keyword>
<dbReference type="SUPFAM" id="SSF47384">
    <property type="entry name" value="Homodimeric domain of signal transducing histidine kinase"/>
    <property type="match status" value="1"/>
</dbReference>
<dbReference type="Proteomes" id="UP001197378">
    <property type="component" value="Unassembled WGS sequence"/>
</dbReference>
<feature type="domain" description="Histidine kinase" evidence="14">
    <location>
        <begin position="227"/>
        <end position="421"/>
    </location>
</feature>
<keyword evidence="8 13" id="KW-0812">Transmembrane</keyword>
<proteinExistence type="predicted"/>
<dbReference type="GO" id="GO:0005886">
    <property type="term" value="C:plasma membrane"/>
    <property type="evidence" value="ECO:0007669"/>
    <property type="project" value="UniProtKB-SubCell"/>
</dbReference>
<dbReference type="PANTHER" id="PTHR44936:SF5">
    <property type="entry name" value="SENSOR HISTIDINE KINASE ENVZ"/>
    <property type="match status" value="1"/>
</dbReference>
<dbReference type="SMART" id="SM00387">
    <property type="entry name" value="HATPase_c"/>
    <property type="match status" value="1"/>
</dbReference>
<evidence type="ECO:0000256" key="6">
    <source>
        <dbReference type="ARBA" id="ARBA00022553"/>
    </source>
</evidence>
<keyword evidence="5" id="KW-0997">Cell inner membrane</keyword>
<dbReference type="SMART" id="SM00388">
    <property type="entry name" value="HisKA"/>
    <property type="match status" value="1"/>
</dbReference>
<dbReference type="PROSITE" id="PS50109">
    <property type="entry name" value="HIS_KIN"/>
    <property type="match status" value="1"/>
</dbReference>
<dbReference type="InterPro" id="IPR004358">
    <property type="entry name" value="Sig_transdc_His_kin-like_C"/>
</dbReference>
<dbReference type="InterPro" id="IPR036097">
    <property type="entry name" value="HisK_dim/P_sf"/>
</dbReference>
<evidence type="ECO:0000256" key="1">
    <source>
        <dbReference type="ARBA" id="ARBA00000085"/>
    </source>
</evidence>
<evidence type="ECO:0000256" key="8">
    <source>
        <dbReference type="ARBA" id="ARBA00022692"/>
    </source>
</evidence>
<keyword evidence="12 13" id="KW-0472">Membrane</keyword>
<gene>
    <name evidence="15" type="ORF">HFQ13_02475</name>
</gene>
<keyword evidence="11" id="KW-0902">Two-component regulatory system</keyword>
<accession>A0AAE3CJ75</accession>
<dbReference type="Gene3D" id="3.30.565.10">
    <property type="entry name" value="Histidine kinase-like ATPase, C-terminal domain"/>
    <property type="match status" value="1"/>
</dbReference>
<dbReference type="Pfam" id="PF02518">
    <property type="entry name" value="HATPase_c"/>
    <property type="match status" value="1"/>
</dbReference>
<keyword evidence="7" id="KW-0808">Transferase</keyword>
<dbReference type="CDD" id="cd00082">
    <property type="entry name" value="HisKA"/>
    <property type="match status" value="1"/>
</dbReference>
<sequence length="421" mass="47137">MKFWRLWSDTLFGRIFLLIGALLLASQFAVYWYFTIYLGNPQARHLAQNWAQILTLSSALDVGEAEWLAPRLAKIGIAFFPIDEMEGHPPRNPILRNAARLLSGMGWPDAQVQVDNKHHLLWIDPDPHSHVAVAMPIPKPPPGPSPQWFKLSAILLLSLLGAYLIVHQITGPLRRLVQGLNASRGREGPVVLPVEGPEDIKHLAGELNSALRERHELAEEREMVLLGVSHDLRTPLTRMRMLAEFLPKEAADLQKDLVDNLWEMDEILHQFLDYARSGREELAEEIDLIAFLRHFVESQGDDVLLQKPECESLYLSITPVALRRVLQNLVENARRHGRPPIEIRVAQEAGSASIEVRDHGNGISAEKLAQLGKPFALAGRGGGTGLGIAIVQRILQRLGGRIEFRNAPEGGLRVRFTLPLR</sequence>
<organism evidence="15 16">
    <name type="scientific">Igneacidithiobacillus copahuensis</name>
    <dbReference type="NCBI Taxonomy" id="2724909"/>
    <lineage>
        <taxon>Bacteria</taxon>
        <taxon>Pseudomonadati</taxon>
        <taxon>Pseudomonadota</taxon>
        <taxon>Acidithiobacillia</taxon>
        <taxon>Acidithiobacillales</taxon>
        <taxon>Acidithiobacillaceae</taxon>
        <taxon>Igneacidithiobacillus</taxon>
    </lineage>
</organism>
<dbReference type="InterPro" id="IPR003594">
    <property type="entry name" value="HATPase_dom"/>
</dbReference>
<dbReference type="InterPro" id="IPR005467">
    <property type="entry name" value="His_kinase_dom"/>
</dbReference>
<keyword evidence="6" id="KW-0597">Phosphoprotein</keyword>
<keyword evidence="4" id="KW-1003">Cell membrane</keyword>
<dbReference type="Pfam" id="PF00512">
    <property type="entry name" value="HisKA"/>
    <property type="match status" value="1"/>
</dbReference>
<keyword evidence="10 13" id="KW-1133">Transmembrane helix</keyword>
<keyword evidence="9 15" id="KW-0418">Kinase</keyword>
<dbReference type="InterPro" id="IPR050980">
    <property type="entry name" value="2C_sensor_his_kinase"/>
</dbReference>
<evidence type="ECO:0000256" key="3">
    <source>
        <dbReference type="ARBA" id="ARBA00012438"/>
    </source>
</evidence>
<evidence type="ECO:0000256" key="12">
    <source>
        <dbReference type="ARBA" id="ARBA00023136"/>
    </source>
</evidence>
<evidence type="ECO:0000256" key="11">
    <source>
        <dbReference type="ARBA" id="ARBA00023012"/>
    </source>
</evidence>
<dbReference type="InterPro" id="IPR036890">
    <property type="entry name" value="HATPase_C_sf"/>
</dbReference>
<dbReference type="RefSeq" id="WP_215872372.1">
    <property type="nucleotide sequence ID" value="NZ_JAAXYO010000033.1"/>
</dbReference>
<dbReference type="EC" id="2.7.13.3" evidence="3"/>
<evidence type="ECO:0000256" key="4">
    <source>
        <dbReference type="ARBA" id="ARBA00022475"/>
    </source>
</evidence>
<reference evidence="15" key="1">
    <citation type="journal article" date="2021" name="ISME J.">
        <title>Genomic evolution of the class Acidithiobacillia: deep-branching Proteobacteria living in extreme acidic conditions.</title>
        <authorList>
            <person name="Moya-Beltran A."/>
            <person name="Beard S."/>
            <person name="Rojas-Villalobos C."/>
            <person name="Issotta F."/>
            <person name="Gallardo Y."/>
            <person name="Ulloa R."/>
            <person name="Giaveno A."/>
            <person name="Degli Esposti M."/>
            <person name="Johnson D.B."/>
            <person name="Quatrini R."/>
        </authorList>
    </citation>
    <scope>NUCLEOTIDE SEQUENCE</scope>
    <source>
        <strain evidence="15">VAN18-1</strain>
    </source>
</reference>
<evidence type="ECO:0000256" key="7">
    <source>
        <dbReference type="ARBA" id="ARBA00022679"/>
    </source>
</evidence>
<name>A0AAE3CJ75_9PROT</name>
<dbReference type="Gene3D" id="1.10.287.130">
    <property type="match status" value="1"/>
</dbReference>
<protein>
    <recommendedName>
        <fullName evidence="3">histidine kinase</fullName>
        <ecNumber evidence="3">2.7.13.3</ecNumber>
    </recommendedName>
</protein>
<evidence type="ECO:0000256" key="13">
    <source>
        <dbReference type="SAM" id="Phobius"/>
    </source>
</evidence>
<evidence type="ECO:0000313" key="15">
    <source>
        <dbReference type="EMBL" id="MBU2787085.1"/>
    </source>
</evidence>
<dbReference type="EMBL" id="JAAXYO010000033">
    <property type="protein sequence ID" value="MBU2787085.1"/>
    <property type="molecule type" value="Genomic_DNA"/>
</dbReference>
<dbReference type="GO" id="GO:0000155">
    <property type="term" value="F:phosphorelay sensor kinase activity"/>
    <property type="evidence" value="ECO:0007669"/>
    <property type="project" value="InterPro"/>
</dbReference>